<dbReference type="SMART" id="SM00672">
    <property type="entry name" value="CAP10"/>
    <property type="match status" value="1"/>
</dbReference>
<proteinExistence type="predicted"/>
<evidence type="ECO:0000313" key="3">
    <source>
        <dbReference type="EMBL" id="KAL2782511.1"/>
    </source>
</evidence>
<dbReference type="PANTHER" id="PTHR12203:SF104">
    <property type="entry name" value="PROTEIN CAP1, PUTATIVE (AFU_ORTHOLOGUE AFUA_1G05595)-RELATED"/>
    <property type="match status" value="1"/>
</dbReference>
<keyword evidence="4" id="KW-1185">Reference proteome</keyword>
<dbReference type="EMBL" id="JBFTWV010000407">
    <property type="protein sequence ID" value="KAL2782511.1"/>
    <property type="molecule type" value="Genomic_DNA"/>
</dbReference>
<name>A0ABR4FGZ2_9EURO</name>
<keyword evidence="1" id="KW-0812">Transmembrane</keyword>
<organism evidence="3 4">
    <name type="scientific">Aspergillus keveii</name>
    <dbReference type="NCBI Taxonomy" id="714993"/>
    <lineage>
        <taxon>Eukaryota</taxon>
        <taxon>Fungi</taxon>
        <taxon>Dikarya</taxon>
        <taxon>Ascomycota</taxon>
        <taxon>Pezizomycotina</taxon>
        <taxon>Eurotiomycetes</taxon>
        <taxon>Eurotiomycetidae</taxon>
        <taxon>Eurotiales</taxon>
        <taxon>Aspergillaceae</taxon>
        <taxon>Aspergillus</taxon>
        <taxon>Aspergillus subgen. Nidulantes</taxon>
    </lineage>
</organism>
<keyword evidence="1" id="KW-1133">Transmembrane helix</keyword>
<comment type="caution">
    <text evidence="3">The sequence shown here is derived from an EMBL/GenBank/DDBJ whole genome shotgun (WGS) entry which is preliminary data.</text>
</comment>
<keyword evidence="1" id="KW-0472">Membrane</keyword>
<dbReference type="InterPro" id="IPR051091">
    <property type="entry name" value="O-Glucosyltr/Glycosyltrsf_90"/>
</dbReference>
<evidence type="ECO:0000313" key="4">
    <source>
        <dbReference type="Proteomes" id="UP001610563"/>
    </source>
</evidence>
<gene>
    <name evidence="3" type="ORF">BJX66DRAFT_320548</name>
</gene>
<reference evidence="3 4" key="1">
    <citation type="submission" date="2024-07" db="EMBL/GenBank/DDBJ databases">
        <title>Section-level genome sequencing and comparative genomics of Aspergillus sections Usti and Cavernicolus.</title>
        <authorList>
            <consortium name="Lawrence Berkeley National Laboratory"/>
            <person name="Nybo J.L."/>
            <person name="Vesth T.C."/>
            <person name="Theobald S."/>
            <person name="Frisvad J.C."/>
            <person name="Larsen T.O."/>
            <person name="Kjaerboelling I."/>
            <person name="Rothschild-Mancinelli K."/>
            <person name="Lyhne E.K."/>
            <person name="Kogle M.E."/>
            <person name="Barry K."/>
            <person name="Clum A."/>
            <person name="Na H."/>
            <person name="Ledsgaard L."/>
            <person name="Lin J."/>
            <person name="Lipzen A."/>
            <person name="Kuo A."/>
            <person name="Riley R."/>
            <person name="Mondo S."/>
            <person name="Labutti K."/>
            <person name="Haridas S."/>
            <person name="Pangalinan J."/>
            <person name="Salamov A.A."/>
            <person name="Simmons B.A."/>
            <person name="Magnuson J.K."/>
            <person name="Chen J."/>
            <person name="Drula E."/>
            <person name="Henrissat B."/>
            <person name="Wiebenga A."/>
            <person name="Lubbers R.J."/>
            <person name="Gomes A.C."/>
            <person name="Makela M.R."/>
            <person name="Stajich J."/>
            <person name="Grigoriev I.V."/>
            <person name="Mortensen U.H."/>
            <person name="De Vries R.P."/>
            <person name="Baker S.E."/>
            <person name="Andersen M.R."/>
        </authorList>
    </citation>
    <scope>NUCLEOTIDE SEQUENCE [LARGE SCALE GENOMIC DNA]</scope>
    <source>
        <strain evidence="3 4">CBS 209.92</strain>
    </source>
</reference>
<dbReference type="Proteomes" id="UP001610563">
    <property type="component" value="Unassembled WGS sequence"/>
</dbReference>
<feature type="domain" description="Glycosyl transferase CAP10" evidence="2">
    <location>
        <begin position="339"/>
        <end position="615"/>
    </location>
</feature>
<sequence length="635" mass="72934">MSTSSATKMYIASHLAQAWLLKVKRYLQDIWGTIGGHYYDLNPPVTAATPKPRRWLIILKIVAAVCVFSLVLRISFPPAFILSNATDRGHLSDLCQHPIARLVESAWSTFNKTIAAQSDSLEEAVVEYRRRYSMPPPPQFDKWYQFAVERGTVLVDEFDTIHHSLLPFWSIPPRILRKRTRENLGDSTLMGITIRNGQVNHLGNGQGEFQAPATVDMISAFAKWLPDMDLVFNVHDEPRVVIPHDELAIMVAAGRESQTRLNSLSSWRADFSPTPPELELPIGSGFPTKFYDLGRQLTWQSSRMSCPIDSPARDLNDEASDNTTTYAMTPLGFVSNQTAFSDICLSPSLRHHLGLFNRPNVYKITNELCPIFSASKLSSFQDILYPSPWYYADKTVYDSNFAVEWEEQASQLYWRGSTTGGHSENGEWHDLLRQYVIAHIQTPEDVLILQESNDTCNNIDAAWEIKHESPAKYQDYFDTRFTRIDQCSPGDCADEAEFFRIANHDKQEEAWRYRYLLDMDGHAYSGRFYAFLRSKSLPMKIAYFREWHSDFLFPWVHYAPLSLKGKEYREMIRYFEHEGSETARRLASSGEEWAKHILTRDAFQVWMFRLLLEFGRVVDDNRGTLGYSDATGEIS</sequence>
<protein>
    <recommendedName>
        <fullName evidence="2">Glycosyl transferase CAP10 domain-containing protein</fullName>
    </recommendedName>
</protein>
<dbReference type="PANTHER" id="PTHR12203">
    <property type="entry name" value="KDEL LYS-ASP-GLU-LEU CONTAINING - RELATED"/>
    <property type="match status" value="1"/>
</dbReference>
<dbReference type="InterPro" id="IPR006598">
    <property type="entry name" value="CAP10"/>
</dbReference>
<feature type="transmembrane region" description="Helical" evidence="1">
    <location>
        <begin position="55"/>
        <end position="76"/>
    </location>
</feature>
<evidence type="ECO:0000256" key="1">
    <source>
        <dbReference type="SAM" id="Phobius"/>
    </source>
</evidence>
<accession>A0ABR4FGZ2</accession>
<dbReference type="Pfam" id="PF05686">
    <property type="entry name" value="Glyco_transf_90"/>
    <property type="match status" value="1"/>
</dbReference>
<evidence type="ECO:0000259" key="2">
    <source>
        <dbReference type="SMART" id="SM00672"/>
    </source>
</evidence>